<geneLocation type="plasmid" evidence="17 18">
    <name>p_3</name>
</geneLocation>
<protein>
    <recommendedName>
        <fullName evidence="12">UDP-N-acetylglucosamine 1-carboxyvinyltransferase</fullName>
        <ecNumber evidence="11">2.5.1.7</ecNumber>
    </recommendedName>
    <alternativeName>
        <fullName evidence="13">Enoylpyruvate transferase</fullName>
    </alternativeName>
    <alternativeName>
        <fullName evidence="14">UDP-N-acetylglucosamine enolpyruvyl transferase</fullName>
    </alternativeName>
</protein>
<keyword evidence="3" id="KW-0963">Cytoplasm</keyword>
<dbReference type="InterPro" id="IPR001986">
    <property type="entry name" value="Enolpyruvate_Tfrase_dom"/>
</dbReference>
<dbReference type="PANTHER" id="PTHR43783">
    <property type="entry name" value="UDP-N-ACETYLGLUCOSAMINE 1-CARBOXYVINYLTRANSFERASE"/>
    <property type="match status" value="1"/>
</dbReference>
<comment type="catalytic activity">
    <reaction evidence="15">
        <text>phosphoenolpyruvate + UDP-N-acetyl-alpha-D-glucosamine = UDP-N-acetyl-3-O-(1-carboxyvinyl)-alpha-D-glucosamine + phosphate</text>
        <dbReference type="Rhea" id="RHEA:18681"/>
        <dbReference type="ChEBI" id="CHEBI:43474"/>
        <dbReference type="ChEBI" id="CHEBI:57705"/>
        <dbReference type="ChEBI" id="CHEBI:58702"/>
        <dbReference type="ChEBI" id="CHEBI:68483"/>
        <dbReference type="EC" id="2.5.1.7"/>
    </reaction>
</comment>
<evidence type="ECO:0000256" key="6">
    <source>
        <dbReference type="ARBA" id="ARBA00022960"/>
    </source>
</evidence>
<dbReference type="InterPro" id="IPR013792">
    <property type="entry name" value="RNA3'P_cycl/enolpyr_Trfase_a/b"/>
</dbReference>
<proteinExistence type="inferred from homology"/>
<dbReference type="GO" id="GO:0071555">
    <property type="term" value="P:cell wall organization"/>
    <property type="evidence" value="ECO:0007669"/>
    <property type="project" value="UniProtKB-KW"/>
</dbReference>
<evidence type="ECO:0000256" key="2">
    <source>
        <dbReference type="ARBA" id="ARBA00004752"/>
    </source>
</evidence>
<dbReference type="InterPro" id="IPR036968">
    <property type="entry name" value="Enolpyruvate_Tfrase_sf"/>
</dbReference>
<dbReference type="Gene3D" id="3.65.10.10">
    <property type="entry name" value="Enolpyruvate transferase domain"/>
    <property type="match status" value="1"/>
</dbReference>
<dbReference type="Proteomes" id="UP000515465">
    <property type="component" value="Plasmid p_3"/>
</dbReference>
<dbReference type="AlphaFoldDB" id="A0A7G6T5B4"/>
<keyword evidence="9" id="KW-0961">Cell wall biogenesis/degradation</keyword>
<dbReference type="PANTHER" id="PTHR43783:SF1">
    <property type="entry name" value="UDP-N-ACETYLGLUCOSAMINE 1-CARBOXYVINYLTRANSFERASE"/>
    <property type="match status" value="1"/>
</dbReference>
<comment type="similarity">
    <text evidence="10">Belongs to the EPSP synthase family. MurA subfamily.</text>
</comment>
<evidence type="ECO:0000313" key="18">
    <source>
        <dbReference type="Proteomes" id="UP000515465"/>
    </source>
</evidence>
<dbReference type="GO" id="GO:0051301">
    <property type="term" value="P:cell division"/>
    <property type="evidence" value="ECO:0007669"/>
    <property type="project" value="UniProtKB-KW"/>
</dbReference>
<keyword evidence="5" id="KW-0808">Transferase</keyword>
<dbReference type="EC" id="2.5.1.7" evidence="11"/>
<comment type="subcellular location">
    <subcellularLocation>
        <location evidence="1">Cytoplasm</location>
    </subcellularLocation>
</comment>
<organism evidence="17 18">
    <name type="scientific">Mesorhizobium huakuii</name>
    <dbReference type="NCBI Taxonomy" id="28104"/>
    <lineage>
        <taxon>Bacteria</taxon>
        <taxon>Pseudomonadati</taxon>
        <taxon>Pseudomonadota</taxon>
        <taxon>Alphaproteobacteria</taxon>
        <taxon>Hyphomicrobiales</taxon>
        <taxon>Phyllobacteriaceae</taxon>
        <taxon>Mesorhizobium</taxon>
    </lineage>
</organism>
<dbReference type="Pfam" id="PF00275">
    <property type="entry name" value="EPSP_synthase"/>
    <property type="match status" value="1"/>
</dbReference>
<evidence type="ECO:0000256" key="12">
    <source>
        <dbReference type="ARBA" id="ARBA00039754"/>
    </source>
</evidence>
<dbReference type="GO" id="GO:0005737">
    <property type="term" value="C:cytoplasm"/>
    <property type="evidence" value="ECO:0007669"/>
    <property type="project" value="UniProtKB-SubCell"/>
</dbReference>
<dbReference type="GO" id="GO:0008360">
    <property type="term" value="P:regulation of cell shape"/>
    <property type="evidence" value="ECO:0007669"/>
    <property type="project" value="UniProtKB-KW"/>
</dbReference>
<evidence type="ECO:0000256" key="11">
    <source>
        <dbReference type="ARBA" id="ARBA00039108"/>
    </source>
</evidence>
<evidence type="ECO:0000256" key="5">
    <source>
        <dbReference type="ARBA" id="ARBA00022679"/>
    </source>
</evidence>
<feature type="domain" description="Enolpyruvate transferase" evidence="16">
    <location>
        <begin position="20"/>
        <end position="102"/>
    </location>
</feature>
<dbReference type="EMBL" id="CP050298">
    <property type="protein sequence ID" value="QND61946.1"/>
    <property type="molecule type" value="Genomic_DNA"/>
</dbReference>
<reference evidence="17" key="1">
    <citation type="journal article" date="2020" name="Mol. Plant Microbe Interact.">
        <title>Complete genome sequences of four natural Pseudomonas isolates that catabolize a wide range of aromatic compounds relevant to lignin valorization.</title>
        <authorList>
            <person name="Hatmaker E.A."/>
            <person name="Presle G."/>
            <person name="Cannon O."/>
            <person name="Guss A.M."/>
            <person name="Elkins J.G."/>
        </authorList>
    </citation>
    <scope>NUCLEOTIDE SEQUENCE</scope>
    <source>
        <strain evidence="17">583</strain>
        <plasmid evidence="17">p_3</plasmid>
    </source>
</reference>
<keyword evidence="17" id="KW-0614">Plasmid</keyword>
<keyword evidence="6" id="KW-0133">Cell shape</keyword>
<dbReference type="SUPFAM" id="SSF55205">
    <property type="entry name" value="EPT/RTPC-like"/>
    <property type="match status" value="1"/>
</dbReference>
<sequence length="118" mass="12418">MQRQSTILRAAPVGYREGGKIEEHVWVNRFDYASGLTALGAEMHSDGPVLHITPGRAARPGQTVRGNDLRAAATLVLAALGIDGETIIQGVEHLGRGYADLAGQLTSLGASIDQRATS</sequence>
<evidence type="ECO:0000256" key="3">
    <source>
        <dbReference type="ARBA" id="ARBA00022490"/>
    </source>
</evidence>
<keyword evidence="8" id="KW-0131">Cell cycle</keyword>
<name>A0A7G6T5B4_9HYPH</name>
<evidence type="ECO:0000256" key="14">
    <source>
        <dbReference type="ARBA" id="ARBA00042842"/>
    </source>
</evidence>
<dbReference type="GO" id="GO:0008760">
    <property type="term" value="F:UDP-N-acetylglucosamine 1-carboxyvinyltransferase activity"/>
    <property type="evidence" value="ECO:0007669"/>
    <property type="project" value="UniProtKB-EC"/>
</dbReference>
<evidence type="ECO:0000256" key="9">
    <source>
        <dbReference type="ARBA" id="ARBA00023316"/>
    </source>
</evidence>
<comment type="pathway">
    <text evidence="2">Cell wall biogenesis; peptidoglycan biosynthesis.</text>
</comment>
<accession>A0A7G6T5B4</accession>
<evidence type="ECO:0000259" key="16">
    <source>
        <dbReference type="Pfam" id="PF00275"/>
    </source>
</evidence>
<evidence type="ECO:0000256" key="15">
    <source>
        <dbReference type="ARBA" id="ARBA00047527"/>
    </source>
</evidence>
<evidence type="ECO:0000256" key="10">
    <source>
        <dbReference type="ARBA" id="ARBA00038367"/>
    </source>
</evidence>
<gene>
    <name evidence="17" type="ORF">HB778_37850</name>
</gene>
<evidence type="ECO:0000256" key="13">
    <source>
        <dbReference type="ARBA" id="ARBA00042443"/>
    </source>
</evidence>
<dbReference type="GO" id="GO:0009252">
    <property type="term" value="P:peptidoglycan biosynthetic process"/>
    <property type="evidence" value="ECO:0007669"/>
    <property type="project" value="UniProtKB-KW"/>
</dbReference>
<evidence type="ECO:0000256" key="4">
    <source>
        <dbReference type="ARBA" id="ARBA00022618"/>
    </source>
</evidence>
<evidence type="ECO:0000256" key="7">
    <source>
        <dbReference type="ARBA" id="ARBA00022984"/>
    </source>
</evidence>
<keyword evidence="4" id="KW-0132">Cell division</keyword>
<dbReference type="InterPro" id="IPR050068">
    <property type="entry name" value="MurA_subfamily"/>
</dbReference>
<evidence type="ECO:0000256" key="8">
    <source>
        <dbReference type="ARBA" id="ARBA00023306"/>
    </source>
</evidence>
<keyword evidence="7" id="KW-0573">Peptidoglycan synthesis</keyword>
<evidence type="ECO:0000313" key="17">
    <source>
        <dbReference type="EMBL" id="QND61946.1"/>
    </source>
</evidence>
<evidence type="ECO:0000256" key="1">
    <source>
        <dbReference type="ARBA" id="ARBA00004496"/>
    </source>
</evidence>